<gene>
    <name evidence="1" type="ORF">ACFFVD_14395</name>
</gene>
<protein>
    <submittedName>
        <fullName evidence="1">Uncharacterized protein</fullName>
    </submittedName>
</protein>
<reference evidence="1 2" key="1">
    <citation type="submission" date="2024-09" db="EMBL/GenBank/DDBJ databases">
        <authorList>
            <person name="Sun Q."/>
            <person name="Mori K."/>
        </authorList>
    </citation>
    <scope>NUCLEOTIDE SEQUENCE [LARGE SCALE GENOMIC DNA]</scope>
    <source>
        <strain evidence="1 2">CCM 7659</strain>
    </source>
</reference>
<evidence type="ECO:0000313" key="1">
    <source>
        <dbReference type="EMBL" id="MFB9260989.1"/>
    </source>
</evidence>
<keyword evidence="2" id="KW-1185">Reference proteome</keyword>
<dbReference type="Proteomes" id="UP001589700">
    <property type="component" value="Unassembled WGS sequence"/>
</dbReference>
<accession>A0ABV5JT75</accession>
<dbReference type="RefSeq" id="WP_380024111.1">
    <property type="nucleotide sequence ID" value="NZ_JBHMDY010000011.1"/>
</dbReference>
<organism evidence="1 2">
    <name type="scientific">Dietzia aerolata</name>
    <dbReference type="NCBI Taxonomy" id="595984"/>
    <lineage>
        <taxon>Bacteria</taxon>
        <taxon>Bacillati</taxon>
        <taxon>Actinomycetota</taxon>
        <taxon>Actinomycetes</taxon>
        <taxon>Mycobacteriales</taxon>
        <taxon>Dietziaceae</taxon>
        <taxon>Dietzia</taxon>
    </lineage>
</organism>
<evidence type="ECO:0000313" key="2">
    <source>
        <dbReference type="Proteomes" id="UP001589700"/>
    </source>
</evidence>
<name>A0ABV5JT75_9ACTN</name>
<proteinExistence type="predicted"/>
<comment type="caution">
    <text evidence="1">The sequence shown here is derived from an EMBL/GenBank/DDBJ whole genome shotgun (WGS) entry which is preliminary data.</text>
</comment>
<sequence length="88" mass="9421">MAKAGWLLDAFTLHREGEAPIEAEIRLVRTPGGGEFLWHYENGRHVLAHPAKRCNGCDEVIASSHVGGACLACFDGPGLNLGDGPYYG</sequence>
<dbReference type="EMBL" id="JBHMDY010000011">
    <property type="protein sequence ID" value="MFB9260989.1"/>
    <property type="molecule type" value="Genomic_DNA"/>
</dbReference>